<evidence type="ECO:0000256" key="2">
    <source>
        <dbReference type="ARBA" id="ARBA00004586"/>
    </source>
</evidence>
<dbReference type="AlphaFoldDB" id="A0AAW0VSY5"/>
<comment type="cofactor">
    <cofactor evidence="1">
        <name>heme</name>
        <dbReference type="ChEBI" id="CHEBI:30413"/>
    </cofactor>
</comment>
<dbReference type="InterPro" id="IPR050196">
    <property type="entry name" value="Cytochrome_P450_Monoox"/>
</dbReference>
<feature type="non-terminal residue" evidence="10">
    <location>
        <position position="1"/>
    </location>
</feature>
<evidence type="ECO:0000256" key="4">
    <source>
        <dbReference type="ARBA" id="ARBA00022617"/>
    </source>
</evidence>
<name>A0AAW0VSY5_CHEQU</name>
<evidence type="ECO:0000256" key="8">
    <source>
        <dbReference type="ARBA" id="ARBA00023136"/>
    </source>
</evidence>
<protein>
    <recommendedName>
        <fullName evidence="12">Cytochrome P450</fullName>
    </recommendedName>
</protein>
<keyword evidence="4" id="KW-0349">Heme</keyword>
<proteinExistence type="inferred from homology"/>
<dbReference type="Gene3D" id="1.10.630.10">
    <property type="entry name" value="Cytochrome P450"/>
    <property type="match status" value="1"/>
</dbReference>
<dbReference type="InterPro" id="IPR001128">
    <property type="entry name" value="Cyt_P450"/>
</dbReference>
<sequence length="187" mass="21763">TGDCTMLWVRSEWLAWDTGIITYLVITVLVTITMVWYFKRQKTVWLLNQIPGPKGLPILGNALYLYVDPPEFFRRTLKVTEYGEVARLWMAHNPYCLLSSAKAAEVILSSQKYLNKSFNYDFAHPWVGISLLTSTGSHWQTRRKLLTPAFHFKILEEFMSVFNKQSNKLIQKLEKKADGNTFDIYDD</sequence>
<feature type="non-terminal residue" evidence="10">
    <location>
        <position position="187"/>
    </location>
</feature>
<evidence type="ECO:0008006" key="12">
    <source>
        <dbReference type="Google" id="ProtNLM"/>
    </source>
</evidence>
<keyword evidence="5" id="KW-0256">Endoplasmic reticulum</keyword>
<keyword evidence="9" id="KW-0812">Transmembrane</keyword>
<evidence type="ECO:0000256" key="9">
    <source>
        <dbReference type="SAM" id="Phobius"/>
    </source>
</evidence>
<dbReference type="GO" id="GO:0016705">
    <property type="term" value="F:oxidoreductase activity, acting on paired donors, with incorporation or reduction of molecular oxygen"/>
    <property type="evidence" value="ECO:0007669"/>
    <property type="project" value="InterPro"/>
</dbReference>
<comment type="subcellular location">
    <subcellularLocation>
        <location evidence="2">Endoplasmic reticulum membrane</location>
    </subcellularLocation>
</comment>
<comment type="caution">
    <text evidence="10">The sequence shown here is derived from an EMBL/GenBank/DDBJ whole genome shotgun (WGS) entry which is preliminary data.</text>
</comment>
<dbReference type="EMBL" id="JARKIK010000832">
    <property type="protein sequence ID" value="KAK8720116.1"/>
    <property type="molecule type" value="Genomic_DNA"/>
</dbReference>
<dbReference type="GO" id="GO:0005789">
    <property type="term" value="C:endoplasmic reticulum membrane"/>
    <property type="evidence" value="ECO:0007669"/>
    <property type="project" value="UniProtKB-SubCell"/>
</dbReference>
<evidence type="ECO:0000256" key="5">
    <source>
        <dbReference type="ARBA" id="ARBA00022824"/>
    </source>
</evidence>
<evidence type="ECO:0000256" key="7">
    <source>
        <dbReference type="ARBA" id="ARBA00023033"/>
    </source>
</evidence>
<evidence type="ECO:0000256" key="3">
    <source>
        <dbReference type="ARBA" id="ARBA00010617"/>
    </source>
</evidence>
<dbReference type="GO" id="GO:0020037">
    <property type="term" value="F:heme binding"/>
    <property type="evidence" value="ECO:0007669"/>
    <property type="project" value="InterPro"/>
</dbReference>
<accession>A0AAW0VSY5</accession>
<comment type="similarity">
    <text evidence="3">Belongs to the cytochrome P450 family.</text>
</comment>
<keyword evidence="7" id="KW-0503">Monooxygenase</keyword>
<dbReference type="Proteomes" id="UP001445076">
    <property type="component" value="Unassembled WGS sequence"/>
</dbReference>
<dbReference type="GO" id="GO:0005506">
    <property type="term" value="F:iron ion binding"/>
    <property type="evidence" value="ECO:0007669"/>
    <property type="project" value="InterPro"/>
</dbReference>
<keyword evidence="9" id="KW-1133">Transmembrane helix</keyword>
<dbReference type="PANTHER" id="PTHR24291:SF189">
    <property type="entry name" value="CYTOCHROME P450 4C3-RELATED"/>
    <property type="match status" value="1"/>
</dbReference>
<reference evidence="10 11" key="1">
    <citation type="journal article" date="2024" name="BMC Genomics">
        <title>Genome assembly of redclaw crayfish (Cherax quadricarinatus) provides insights into its immune adaptation and hypoxia tolerance.</title>
        <authorList>
            <person name="Liu Z."/>
            <person name="Zheng J."/>
            <person name="Li H."/>
            <person name="Fang K."/>
            <person name="Wang S."/>
            <person name="He J."/>
            <person name="Zhou D."/>
            <person name="Weng S."/>
            <person name="Chi M."/>
            <person name="Gu Z."/>
            <person name="He J."/>
            <person name="Li F."/>
            <person name="Wang M."/>
        </authorList>
    </citation>
    <scope>NUCLEOTIDE SEQUENCE [LARGE SCALE GENOMIC DNA]</scope>
    <source>
        <strain evidence="10">ZL_2023a</strain>
    </source>
</reference>
<evidence type="ECO:0000313" key="10">
    <source>
        <dbReference type="EMBL" id="KAK8720116.1"/>
    </source>
</evidence>
<keyword evidence="6" id="KW-0408">Iron</keyword>
<keyword evidence="8 9" id="KW-0472">Membrane</keyword>
<keyword evidence="11" id="KW-1185">Reference proteome</keyword>
<organism evidence="10 11">
    <name type="scientific">Cherax quadricarinatus</name>
    <name type="common">Australian red claw crayfish</name>
    <dbReference type="NCBI Taxonomy" id="27406"/>
    <lineage>
        <taxon>Eukaryota</taxon>
        <taxon>Metazoa</taxon>
        <taxon>Ecdysozoa</taxon>
        <taxon>Arthropoda</taxon>
        <taxon>Crustacea</taxon>
        <taxon>Multicrustacea</taxon>
        <taxon>Malacostraca</taxon>
        <taxon>Eumalacostraca</taxon>
        <taxon>Eucarida</taxon>
        <taxon>Decapoda</taxon>
        <taxon>Pleocyemata</taxon>
        <taxon>Astacidea</taxon>
        <taxon>Parastacoidea</taxon>
        <taxon>Parastacidae</taxon>
        <taxon>Cherax</taxon>
    </lineage>
</organism>
<keyword evidence="4" id="KW-0479">Metal-binding</keyword>
<evidence type="ECO:0000313" key="11">
    <source>
        <dbReference type="Proteomes" id="UP001445076"/>
    </source>
</evidence>
<gene>
    <name evidence="10" type="ORF">OTU49_013568</name>
</gene>
<dbReference type="SUPFAM" id="SSF48264">
    <property type="entry name" value="Cytochrome P450"/>
    <property type="match status" value="1"/>
</dbReference>
<keyword evidence="7" id="KW-0560">Oxidoreductase</keyword>
<evidence type="ECO:0000256" key="1">
    <source>
        <dbReference type="ARBA" id="ARBA00001971"/>
    </source>
</evidence>
<dbReference type="GO" id="GO:0004497">
    <property type="term" value="F:monooxygenase activity"/>
    <property type="evidence" value="ECO:0007669"/>
    <property type="project" value="UniProtKB-KW"/>
</dbReference>
<dbReference type="Pfam" id="PF00067">
    <property type="entry name" value="p450"/>
    <property type="match status" value="1"/>
</dbReference>
<dbReference type="InterPro" id="IPR036396">
    <property type="entry name" value="Cyt_P450_sf"/>
</dbReference>
<evidence type="ECO:0000256" key="6">
    <source>
        <dbReference type="ARBA" id="ARBA00023004"/>
    </source>
</evidence>
<dbReference type="PANTHER" id="PTHR24291">
    <property type="entry name" value="CYTOCHROME P450 FAMILY 4"/>
    <property type="match status" value="1"/>
</dbReference>
<feature type="transmembrane region" description="Helical" evidence="9">
    <location>
        <begin position="20"/>
        <end position="38"/>
    </location>
</feature>